<accession>A0A1X7V5Y0</accession>
<proteinExistence type="predicted"/>
<feature type="compositionally biased region" description="Polar residues" evidence="1">
    <location>
        <begin position="51"/>
        <end position="65"/>
    </location>
</feature>
<evidence type="ECO:0000313" key="2">
    <source>
        <dbReference type="EnsemblMetazoa" id="Aqu2.1.35670_001"/>
    </source>
</evidence>
<organism evidence="2">
    <name type="scientific">Amphimedon queenslandica</name>
    <name type="common">Sponge</name>
    <dbReference type="NCBI Taxonomy" id="400682"/>
    <lineage>
        <taxon>Eukaryota</taxon>
        <taxon>Metazoa</taxon>
        <taxon>Porifera</taxon>
        <taxon>Demospongiae</taxon>
        <taxon>Heteroscleromorpha</taxon>
        <taxon>Haplosclerida</taxon>
        <taxon>Niphatidae</taxon>
        <taxon>Amphimedon</taxon>
    </lineage>
</organism>
<evidence type="ECO:0000256" key="1">
    <source>
        <dbReference type="SAM" id="MobiDB-lite"/>
    </source>
</evidence>
<dbReference type="EnsemblMetazoa" id="Aqu2.1.35670_001">
    <property type="protein sequence ID" value="Aqu2.1.35670_001"/>
    <property type="gene ID" value="Aqu2.1.35670"/>
</dbReference>
<name>A0A1X7V5Y0_AMPQE</name>
<dbReference type="InParanoid" id="A0A1X7V5Y0"/>
<reference evidence="2" key="1">
    <citation type="submission" date="2017-05" db="UniProtKB">
        <authorList>
            <consortium name="EnsemblMetazoa"/>
        </authorList>
    </citation>
    <scope>IDENTIFICATION</scope>
</reference>
<feature type="region of interest" description="Disordered" evidence="1">
    <location>
        <begin position="47"/>
        <end position="87"/>
    </location>
</feature>
<dbReference type="AlphaFoldDB" id="A0A1X7V5Y0"/>
<sequence length="119" mass="13558">MNQPQVVCIPVARFRHWCTFVYIRILPLLTSSSYTYRFKELRLTKKKRNETMASQSPRSPSTSKDSPGVTCALSKPQLPPGKDKASFDRHNNALVIDYRKFVPNMTVVNSLMDASFAMT</sequence>
<protein>
    <submittedName>
        <fullName evidence="2">Uncharacterized protein</fullName>
    </submittedName>
</protein>